<dbReference type="InterPro" id="IPR058624">
    <property type="entry name" value="MdtA-like_HH"/>
</dbReference>
<dbReference type="EMBL" id="SMGJ01000001">
    <property type="protein sequence ID" value="TCK71007.1"/>
    <property type="molecule type" value="Genomic_DNA"/>
</dbReference>
<dbReference type="InterPro" id="IPR058792">
    <property type="entry name" value="Beta-barrel_RND_2"/>
</dbReference>
<reference evidence="6 7" key="1">
    <citation type="submission" date="2019-03" db="EMBL/GenBank/DDBJ databases">
        <title>Genomic Encyclopedia of Type Strains, Phase IV (KMG-IV): sequencing the most valuable type-strain genomes for metagenomic binning, comparative biology and taxonomic classification.</title>
        <authorList>
            <person name="Goeker M."/>
        </authorList>
    </citation>
    <scope>NUCLEOTIDE SEQUENCE [LARGE SCALE GENOMIC DNA]</scope>
    <source>
        <strain evidence="6 7">DSM 10053</strain>
    </source>
</reference>
<dbReference type="Proteomes" id="UP000295496">
    <property type="component" value="Unassembled WGS sequence"/>
</dbReference>
<dbReference type="InterPro" id="IPR006143">
    <property type="entry name" value="RND_pump_MFP"/>
</dbReference>
<dbReference type="Pfam" id="PF25917">
    <property type="entry name" value="BSH_RND"/>
    <property type="match status" value="1"/>
</dbReference>
<dbReference type="Gene3D" id="2.40.30.170">
    <property type="match status" value="1"/>
</dbReference>
<evidence type="ECO:0000259" key="4">
    <source>
        <dbReference type="Pfam" id="PF25917"/>
    </source>
</evidence>
<dbReference type="NCBIfam" id="TIGR01730">
    <property type="entry name" value="RND_mfp"/>
    <property type="match status" value="1"/>
</dbReference>
<dbReference type="Gene3D" id="2.40.50.100">
    <property type="match status" value="1"/>
</dbReference>
<evidence type="ECO:0000259" key="3">
    <source>
        <dbReference type="Pfam" id="PF25876"/>
    </source>
</evidence>
<proteinExistence type="inferred from homology"/>
<dbReference type="SUPFAM" id="SSF111369">
    <property type="entry name" value="HlyD-like secretion proteins"/>
    <property type="match status" value="1"/>
</dbReference>
<dbReference type="Pfam" id="PF25876">
    <property type="entry name" value="HH_MFP_RND"/>
    <property type="match status" value="1"/>
</dbReference>
<evidence type="ECO:0000313" key="7">
    <source>
        <dbReference type="Proteomes" id="UP000295496"/>
    </source>
</evidence>
<dbReference type="GO" id="GO:1990281">
    <property type="term" value="C:efflux pump complex"/>
    <property type="evidence" value="ECO:0007669"/>
    <property type="project" value="TreeGrafter"/>
</dbReference>
<comment type="similarity">
    <text evidence="1">Belongs to the membrane fusion protein (MFP) (TC 8.A.1) family.</text>
</comment>
<evidence type="ECO:0000256" key="2">
    <source>
        <dbReference type="SAM" id="Phobius"/>
    </source>
</evidence>
<dbReference type="PANTHER" id="PTHR30469">
    <property type="entry name" value="MULTIDRUG RESISTANCE PROTEIN MDTA"/>
    <property type="match status" value="1"/>
</dbReference>
<feature type="domain" description="CusB-like beta-barrel" evidence="5">
    <location>
        <begin position="214"/>
        <end position="287"/>
    </location>
</feature>
<dbReference type="FunFam" id="2.40.30.170:FF:000010">
    <property type="entry name" value="Efflux RND transporter periplasmic adaptor subunit"/>
    <property type="match status" value="1"/>
</dbReference>
<evidence type="ECO:0000256" key="1">
    <source>
        <dbReference type="ARBA" id="ARBA00009477"/>
    </source>
</evidence>
<comment type="caution">
    <text evidence="6">The sequence shown here is derived from an EMBL/GenBank/DDBJ whole genome shotgun (WGS) entry which is preliminary data.</text>
</comment>
<dbReference type="Gene3D" id="2.40.420.20">
    <property type="match status" value="1"/>
</dbReference>
<dbReference type="AlphaFoldDB" id="A0A4R1L1U3"/>
<evidence type="ECO:0000259" key="5">
    <source>
        <dbReference type="Pfam" id="PF25954"/>
    </source>
</evidence>
<dbReference type="Gene3D" id="1.10.287.470">
    <property type="entry name" value="Helix hairpin bin"/>
    <property type="match status" value="1"/>
</dbReference>
<protein>
    <submittedName>
        <fullName evidence="6">Membrane fusion protein (Multidrug efflux system)</fullName>
    </submittedName>
</protein>
<dbReference type="GO" id="GO:0015562">
    <property type="term" value="F:efflux transmembrane transporter activity"/>
    <property type="evidence" value="ECO:0007669"/>
    <property type="project" value="TreeGrafter"/>
</dbReference>
<accession>A0A4R1L1U3</accession>
<keyword evidence="2" id="KW-1133">Transmembrane helix</keyword>
<feature type="transmembrane region" description="Helical" evidence="2">
    <location>
        <begin position="15"/>
        <end position="37"/>
    </location>
</feature>
<organism evidence="6 7">
    <name type="scientific">Lonepinella koalarum</name>
    <dbReference type="NCBI Taxonomy" id="53417"/>
    <lineage>
        <taxon>Bacteria</taxon>
        <taxon>Pseudomonadati</taxon>
        <taxon>Pseudomonadota</taxon>
        <taxon>Gammaproteobacteria</taxon>
        <taxon>Pasteurellales</taxon>
        <taxon>Pasteurellaceae</taxon>
        <taxon>Lonepinella</taxon>
    </lineage>
</organism>
<feature type="domain" description="Multidrug resistance protein MdtA-like barrel-sandwich hybrid" evidence="4">
    <location>
        <begin position="85"/>
        <end position="202"/>
    </location>
</feature>
<gene>
    <name evidence="6" type="ORF">EV692_0059</name>
</gene>
<dbReference type="PANTHER" id="PTHR30469:SF11">
    <property type="entry name" value="BLL4320 PROTEIN"/>
    <property type="match status" value="1"/>
</dbReference>
<keyword evidence="2" id="KW-0472">Membrane</keyword>
<feature type="domain" description="Multidrug resistance protein MdtA-like alpha-helical hairpin" evidence="3">
    <location>
        <begin position="119"/>
        <end position="177"/>
    </location>
</feature>
<dbReference type="InterPro" id="IPR058625">
    <property type="entry name" value="MdtA-like_BSH"/>
</dbReference>
<dbReference type="Pfam" id="PF25954">
    <property type="entry name" value="Beta-barrel_RND_2"/>
    <property type="match status" value="1"/>
</dbReference>
<evidence type="ECO:0000313" key="6">
    <source>
        <dbReference type="EMBL" id="TCK71007.1"/>
    </source>
</evidence>
<dbReference type="RefSeq" id="WP_132299416.1">
    <property type="nucleotide sequence ID" value="NZ_CP170642.1"/>
</dbReference>
<keyword evidence="7" id="KW-1185">Reference proteome</keyword>
<name>A0A4R1L1U3_9PAST</name>
<keyword evidence="2" id="KW-0812">Transmembrane</keyword>
<sequence>MTQIEKKKPKRSHVFLLKVGLTVAVIVFAGVIGMNMLKQHNIARAMANAPENSSPVKAMDITGTEWTPVIKSTGLVRPNQGAMLSAEASGTVKRILVKSGQTVNKGDVLVELDNDVEMATLRATEAQLPALRLTYQRYANLLKSQSVSQTEFDNAKANYDQVVATINSLKAAVERRKIVAPFAGKLGIVKVNEGQYITVGTEIVRVEDNSSMKVDFAITQKRLEQLEIGQKVTATADAREGQTFAARITAIDPAVDTSTGLIDLQATFEPSDGKKLLSGMFTRLNIALPTQYGQIVVPQVAISYNMYGEFIYVLEDLNDEDKEKLAGSPTLDKTYRAKQITVMTEDRQGIYAKLKAGDLKPGDKIITAGTQRISNGSLVVVSDEKAVGTEQPAEKTNM</sequence>